<evidence type="ECO:0000313" key="5">
    <source>
        <dbReference type="Proteomes" id="UP000199544"/>
    </source>
</evidence>
<dbReference type="PANTHER" id="PTHR43818:SF11">
    <property type="entry name" value="BCDNA.GH03377"/>
    <property type="match status" value="1"/>
</dbReference>
<gene>
    <name evidence="4" type="ORF">SAMN04488137_3385</name>
</gene>
<feature type="domain" description="GFO/IDH/MocA-like oxidoreductase" evidence="3">
    <location>
        <begin position="131"/>
        <end position="264"/>
    </location>
</feature>
<accession>A0A1G9YEJ5</accession>
<dbReference type="SUPFAM" id="SSF55347">
    <property type="entry name" value="Glyceraldehyde-3-phosphate dehydrogenase-like, C-terminal domain"/>
    <property type="match status" value="1"/>
</dbReference>
<dbReference type="Gene3D" id="3.30.360.10">
    <property type="entry name" value="Dihydrodipicolinate Reductase, domain 2"/>
    <property type="match status" value="1"/>
</dbReference>
<dbReference type="EMBL" id="FNHW01000001">
    <property type="protein sequence ID" value="SDN07569.1"/>
    <property type="molecule type" value="Genomic_DNA"/>
</dbReference>
<evidence type="ECO:0000313" key="4">
    <source>
        <dbReference type="EMBL" id="SDN07569.1"/>
    </source>
</evidence>
<dbReference type="Gene3D" id="3.40.50.720">
    <property type="entry name" value="NAD(P)-binding Rossmann-like Domain"/>
    <property type="match status" value="1"/>
</dbReference>
<dbReference type="SUPFAM" id="SSF51735">
    <property type="entry name" value="NAD(P)-binding Rossmann-fold domains"/>
    <property type="match status" value="1"/>
</dbReference>
<dbReference type="OrthoDB" id="9815825at2"/>
<name>A0A1G9YEJ5_9BACL</name>
<dbReference type="RefSeq" id="WP_090236154.1">
    <property type="nucleotide sequence ID" value="NZ_FNHW01000001.1"/>
</dbReference>
<organism evidence="4 5">
    <name type="scientific">Fictibacillus solisalsi</name>
    <dbReference type="NCBI Taxonomy" id="459525"/>
    <lineage>
        <taxon>Bacteria</taxon>
        <taxon>Bacillati</taxon>
        <taxon>Bacillota</taxon>
        <taxon>Bacilli</taxon>
        <taxon>Bacillales</taxon>
        <taxon>Fictibacillaceae</taxon>
        <taxon>Fictibacillus</taxon>
    </lineage>
</organism>
<evidence type="ECO:0000256" key="1">
    <source>
        <dbReference type="ARBA" id="ARBA00023002"/>
    </source>
</evidence>
<dbReference type="Pfam" id="PF01408">
    <property type="entry name" value="GFO_IDH_MocA"/>
    <property type="match status" value="1"/>
</dbReference>
<proteinExistence type="predicted"/>
<dbReference type="GO" id="GO:0016491">
    <property type="term" value="F:oxidoreductase activity"/>
    <property type="evidence" value="ECO:0007669"/>
    <property type="project" value="UniProtKB-KW"/>
</dbReference>
<reference evidence="5" key="1">
    <citation type="submission" date="2016-10" db="EMBL/GenBank/DDBJ databases">
        <authorList>
            <person name="Varghese N."/>
            <person name="Submissions S."/>
        </authorList>
    </citation>
    <scope>NUCLEOTIDE SEQUENCE [LARGE SCALE GENOMIC DNA]</scope>
    <source>
        <strain evidence="5">CGMCC 1.6854</strain>
    </source>
</reference>
<protein>
    <submittedName>
        <fullName evidence="4">Predicted dehydrogenase</fullName>
    </submittedName>
</protein>
<dbReference type="InterPro" id="IPR055170">
    <property type="entry name" value="GFO_IDH_MocA-like_dom"/>
</dbReference>
<dbReference type="GO" id="GO:0000166">
    <property type="term" value="F:nucleotide binding"/>
    <property type="evidence" value="ECO:0007669"/>
    <property type="project" value="InterPro"/>
</dbReference>
<dbReference type="Pfam" id="PF22725">
    <property type="entry name" value="GFO_IDH_MocA_C3"/>
    <property type="match status" value="1"/>
</dbReference>
<keyword evidence="5" id="KW-1185">Reference proteome</keyword>
<dbReference type="InterPro" id="IPR050463">
    <property type="entry name" value="Gfo/Idh/MocA_oxidrdct_glycsds"/>
</dbReference>
<keyword evidence="1" id="KW-0560">Oxidoreductase</keyword>
<dbReference type="PANTHER" id="PTHR43818">
    <property type="entry name" value="BCDNA.GH03377"/>
    <property type="match status" value="1"/>
</dbReference>
<dbReference type="AlphaFoldDB" id="A0A1G9YEJ5"/>
<sequence length="366" mass="39421">MKKINIGLIGCGVISDIYLKNCNSYEHLEVMAVSDLDQKRAEEKAQQYSIPSVLTVDELIHHEDIDIVLNLTPPGGHYALCLQALNAGKHVYVEKPLSVSVPEAQELIDTAKEKGLLIGAAPDTFLGAGLQTCRALIEDGAIGQPVAATAFMMSRGPEQWHPSPAFFYQAGGGPMYDMGPYYLTAFISLLGPVKRVTASAGMPFLERTIMSGEDAGKKIPVHTPTHISGNVEFESGAVGTIITSFDVQASKLPFIEIYGTEGTISVPDPNTFGGPVVLKQKGSDEWVEQELVSDTVENSRGIGIADMAEAILENRPHRASGEQAFHVLEIMHGFHEAASLGKHYDMQSTYNRPAGVNETLVTGGNQ</sequence>
<dbReference type="Proteomes" id="UP000199544">
    <property type="component" value="Unassembled WGS sequence"/>
</dbReference>
<feature type="domain" description="Gfo/Idh/MocA-like oxidoreductase N-terminal" evidence="2">
    <location>
        <begin position="4"/>
        <end position="118"/>
    </location>
</feature>
<dbReference type="InterPro" id="IPR000683">
    <property type="entry name" value="Gfo/Idh/MocA-like_OxRdtase_N"/>
</dbReference>
<dbReference type="InterPro" id="IPR036291">
    <property type="entry name" value="NAD(P)-bd_dom_sf"/>
</dbReference>
<evidence type="ECO:0000259" key="3">
    <source>
        <dbReference type="Pfam" id="PF22725"/>
    </source>
</evidence>
<dbReference type="STRING" id="459525.SAMN04488137_3385"/>
<evidence type="ECO:0000259" key="2">
    <source>
        <dbReference type="Pfam" id="PF01408"/>
    </source>
</evidence>